<evidence type="ECO:0008006" key="6">
    <source>
        <dbReference type="Google" id="ProtNLM"/>
    </source>
</evidence>
<gene>
    <name evidence="4" type="ORF">KPH14_004224</name>
</gene>
<proteinExistence type="inferred from homology"/>
<dbReference type="GO" id="GO:0032790">
    <property type="term" value="P:ribosome disassembly"/>
    <property type="evidence" value="ECO:0007669"/>
    <property type="project" value="TreeGrafter"/>
</dbReference>
<dbReference type="InterPro" id="IPR036788">
    <property type="entry name" value="T_IF-3_C_sf"/>
</dbReference>
<reference evidence="4" key="1">
    <citation type="submission" date="2021-08" db="EMBL/GenBank/DDBJ databases">
        <authorList>
            <person name="Misof B."/>
            <person name="Oliver O."/>
            <person name="Podsiadlowski L."/>
            <person name="Donath A."/>
            <person name="Peters R."/>
            <person name="Mayer C."/>
            <person name="Rust J."/>
            <person name="Gunkel S."/>
            <person name="Lesny P."/>
            <person name="Martin S."/>
            <person name="Oeyen J.P."/>
            <person name="Petersen M."/>
            <person name="Panagiotis P."/>
            <person name="Wilbrandt J."/>
            <person name="Tanja T."/>
        </authorList>
    </citation>
    <scope>NUCLEOTIDE SEQUENCE</scope>
    <source>
        <strain evidence="4">GBR_01_08_01A</strain>
        <tissue evidence="4">Thorax + abdomen</tissue>
    </source>
</reference>
<evidence type="ECO:0000313" key="4">
    <source>
        <dbReference type="EMBL" id="KAK2588184.1"/>
    </source>
</evidence>
<dbReference type="EMBL" id="JAIFRP010000006">
    <property type="protein sequence ID" value="KAK2588184.1"/>
    <property type="molecule type" value="Genomic_DNA"/>
</dbReference>
<keyword evidence="2" id="KW-0396">Initiation factor</keyword>
<comment type="similarity">
    <text evidence="1">Belongs to the IF-3 family.</text>
</comment>
<reference evidence="4" key="2">
    <citation type="journal article" date="2023" name="Commun. Biol.">
        <title>Intrasexual cuticular hydrocarbon dimorphism in a wasp sheds light on hydrocarbon biosynthesis genes in Hymenoptera.</title>
        <authorList>
            <person name="Moris V.C."/>
            <person name="Podsiadlowski L."/>
            <person name="Martin S."/>
            <person name="Oeyen J.P."/>
            <person name="Donath A."/>
            <person name="Petersen M."/>
            <person name="Wilbrandt J."/>
            <person name="Misof B."/>
            <person name="Liedtke D."/>
            <person name="Thamm M."/>
            <person name="Scheiner R."/>
            <person name="Schmitt T."/>
            <person name="Niehuis O."/>
        </authorList>
    </citation>
    <scope>NUCLEOTIDE SEQUENCE</scope>
    <source>
        <strain evidence="4">GBR_01_08_01A</strain>
    </source>
</reference>
<dbReference type="GO" id="GO:0003743">
    <property type="term" value="F:translation initiation factor activity"/>
    <property type="evidence" value="ECO:0007669"/>
    <property type="project" value="UniProtKB-KW"/>
</dbReference>
<dbReference type="GO" id="GO:0070124">
    <property type="term" value="P:mitochondrial translational initiation"/>
    <property type="evidence" value="ECO:0007669"/>
    <property type="project" value="TreeGrafter"/>
</dbReference>
<keyword evidence="5" id="KW-1185">Reference proteome</keyword>
<dbReference type="Proteomes" id="UP001258017">
    <property type="component" value="Unassembled WGS sequence"/>
</dbReference>
<evidence type="ECO:0000313" key="5">
    <source>
        <dbReference type="Proteomes" id="UP001258017"/>
    </source>
</evidence>
<dbReference type="GO" id="GO:0043022">
    <property type="term" value="F:ribosome binding"/>
    <property type="evidence" value="ECO:0007669"/>
    <property type="project" value="TreeGrafter"/>
</dbReference>
<organism evidence="4 5">
    <name type="scientific">Odynerus spinipes</name>
    <dbReference type="NCBI Taxonomy" id="1348599"/>
    <lineage>
        <taxon>Eukaryota</taxon>
        <taxon>Metazoa</taxon>
        <taxon>Ecdysozoa</taxon>
        <taxon>Arthropoda</taxon>
        <taxon>Hexapoda</taxon>
        <taxon>Insecta</taxon>
        <taxon>Pterygota</taxon>
        <taxon>Neoptera</taxon>
        <taxon>Endopterygota</taxon>
        <taxon>Hymenoptera</taxon>
        <taxon>Apocrita</taxon>
        <taxon>Aculeata</taxon>
        <taxon>Vespoidea</taxon>
        <taxon>Vespidae</taxon>
        <taxon>Eumeninae</taxon>
        <taxon>Odynerus</taxon>
    </lineage>
</organism>
<name>A0AAD9VVB3_9HYME</name>
<dbReference type="GO" id="GO:0005739">
    <property type="term" value="C:mitochondrion"/>
    <property type="evidence" value="ECO:0007669"/>
    <property type="project" value="TreeGrafter"/>
</dbReference>
<keyword evidence="3" id="KW-0648">Protein biosynthesis</keyword>
<dbReference type="AlphaFoldDB" id="A0AAD9VVB3"/>
<dbReference type="SUPFAM" id="SSF55200">
    <property type="entry name" value="Translation initiation factor IF3, C-terminal domain"/>
    <property type="match status" value="1"/>
</dbReference>
<dbReference type="PANTHER" id="PTHR10938:SF0">
    <property type="entry name" value="TRANSLATION INITIATION FACTOR IF-3, MITOCHONDRIAL"/>
    <property type="match status" value="1"/>
</dbReference>
<dbReference type="InterPro" id="IPR001288">
    <property type="entry name" value="Translation_initiation_fac_3"/>
</dbReference>
<protein>
    <recommendedName>
        <fullName evidence="6">Translation initiation factor 3 N-terminal domain-containing protein</fullName>
    </recommendedName>
</protein>
<dbReference type="PANTHER" id="PTHR10938">
    <property type="entry name" value="TRANSLATION INITIATION FACTOR IF-3"/>
    <property type="match status" value="1"/>
</dbReference>
<evidence type="ECO:0000256" key="2">
    <source>
        <dbReference type="ARBA" id="ARBA00022540"/>
    </source>
</evidence>
<sequence length="248" mass="28164">MATVFLSTVLKARSLVRLKRFLPSLLNNNYKQPVRNTNILRYSSIPDNAITNINESNDDNMSEKLQKKVQEAKITLLLPDNSMLITDLENAKKISKRRGLVLIKVEEIQKKTSRATYKLVNQTEHLQEELESDDNNEKENIAKSTKTIQISSKITIHDLQVKLKNINKLLDKKHKIKIILANGSNIQDKVIKSIETSAKNHGTIQKVIKSSSTIFTILPHLDEHDGNNIGDINVNKERKGLSNIKPTR</sequence>
<evidence type="ECO:0000256" key="3">
    <source>
        <dbReference type="ARBA" id="ARBA00022917"/>
    </source>
</evidence>
<accession>A0AAD9VVB3</accession>
<comment type="caution">
    <text evidence="4">The sequence shown here is derived from an EMBL/GenBank/DDBJ whole genome shotgun (WGS) entry which is preliminary data.</text>
</comment>
<evidence type="ECO:0000256" key="1">
    <source>
        <dbReference type="ARBA" id="ARBA00005439"/>
    </source>
</evidence>
<dbReference type="Gene3D" id="3.30.110.10">
    <property type="entry name" value="Translation initiation factor 3 (IF-3), C-terminal domain"/>
    <property type="match status" value="1"/>
</dbReference>